<evidence type="ECO:0000256" key="4">
    <source>
        <dbReference type="ARBA" id="ARBA00022475"/>
    </source>
</evidence>
<evidence type="ECO:0000313" key="15">
    <source>
        <dbReference type="Proteomes" id="UP000176244"/>
    </source>
</evidence>
<dbReference type="EMBL" id="LKEU01000017">
    <property type="protein sequence ID" value="OFV71675.1"/>
    <property type="molecule type" value="Genomic_DNA"/>
</dbReference>
<dbReference type="InterPro" id="IPR006182">
    <property type="entry name" value="FliF_N_dom"/>
</dbReference>
<proteinExistence type="inferred from homology"/>
<comment type="similarity">
    <text evidence="3 9">Belongs to the FliF family.</text>
</comment>
<dbReference type="InterPro" id="IPR000067">
    <property type="entry name" value="FlgMring_FliF"/>
</dbReference>
<accession>A0A1F2PL14</accession>
<evidence type="ECO:0000256" key="5">
    <source>
        <dbReference type="ARBA" id="ARBA00022692"/>
    </source>
</evidence>
<feature type="domain" description="Flagellar M-ring N-terminal" evidence="12">
    <location>
        <begin position="47"/>
        <end position="220"/>
    </location>
</feature>
<feature type="compositionally biased region" description="Basic residues" evidence="10">
    <location>
        <begin position="449"/>
        <end position="462"/>
    </location>
</feature>
<keyword evidence="7 11" id="KW-0472">Membrane</keyword>
<dbReference type="InterPro" id="IPR013556">
    <property type="entry name" value="Flag_M-ring_C"/>
</dbReference>
<dbReference type="Gene3D" id="3.30.300.30">
    <property type="match status" value="1"/>
</dbReference>
<dbReference type="OrthoDB" id="9807026at2"/>
<dbReference type="RefSeq" id="WP_070370148.1">
    <property type="nucleotide sequence ID" value="NZ_LKEU01000017.1"/>
</dbReference>
<dbReference type="PRINTS" id="PR01009">
    <property type="entry name" value="FLGMRINGFLIF"/>
</dbReference>
<evidence type="ECO:0000256" key="3">
    <source>
        <dbReference type="ARBA" id="ARBA00007971"/>
    </source>
</evidence>
<feature type="region of interest" description="Disordered" evidence="10">
    <location>
        <begin position="449"/>
        <end position="472"/>
    </location>
</feature>
<reference evidence="14 15" key="1">
    <citation type="submission" date="2015-09" db="EMBL/GenBank/DDBJ databases">
        <title>Genome sequence of Acetobacterium wieringae DSM 1911.</title>
        <authorList>
            <person name="Poehlein A."/>
            <person name="Bengelsdorf F.R."/>
            <person name="Schiel-Bengelsdorf B."/>
            <person name="Duerre P."/>
            <person name="Daniel R."/>
        </authorList>
    </citation>
    <scope>NUCLEOTIDE SEQUENCE [LARGE SCALE GENOMIC DNA]</scope>
    <source>
        <strain evidence="14 15">DSM 1911</strain>
    </source>
</reference>
<name>A0A1F2PL14_9FIRM</name>
<feature type="domain" description="Flagellar M-ring C-terminal" evidence="13">
    <location>
        <begin position="255"/>
        <end position="403"/>
    </location>
</feature>
<comment type="function">
    <text evidence="9">The M ring may be actively involved in energy transduction.</text>
</comment>
<dbReference type="GO" id="GO:0005886">
    <property type="term" value="C:plasma membrane"/>
    <property type="evidence" value="ECO:0007669"/>
    <property type="project" value="UniProtKB-SubCell"/>
</dbReference>
<keyword evidence="14" id="KW-0282">Flagellum</keyword>
<keyword evidence="6 11" id="KW-1133">Transmembrane helix</keyword>
<evidence type="ECO:0000256" key="6">
    <source>
        <dbReference type="ARBA" id="ARBA00022989"/>
    </source>
</evidence>
<dbReference type="Pfam" id="PF08345">
    <property type="entry name" value="YscJ_FliF_C"/>
    <property type="match status" value="1"/>
</dbReference>
<keyword evidence="8 9" id="KW-0975">Bacterial flagellum</keyword>
<evidence type="ECO:0000256" key="2">
    <source>
        <dbReference type="ARBA" id="ARBA00004651"/>
    </source>
</evidence>
<evidence type="ECO:0000256" key="11">
    <source>
        <dbReference type="SAM" id="Phobius"/>
    </source>
</evidence>
<evidence type="ECO:0000256" key="8">
    <source>
        <dbReference type="ARBA" id="ARBA00023143"/>
    </source>
</evidence>
<dbReference type="GO" id="GO:0071973">
    <property type="term" value="P:bacterial-type flagellum-dependent cell motility"/>
    <property type="evidence" value="ECO:0007669"/>
    <property type="project" value="InterPro"/>
</dbReference>
<protein>
    <recommendedName>
        <fullName evidence="9">Flagellar M-ring protein</fullName>
    </recommendedName>
</protein>
<dbReference type="STRING" id="52694.ACWI_08000"/>
<dbReference type="Pfam" id="PF01514">
    <property type="entry name" value="YscJ_FliF"/>
    <property type="match status" value="1"/>
</dbReference>
<keyword evidence="14" id="KW-0966">Cell projection</keyword>
<gene>
    <name evidence="14" type="primary">fliF</name>
    <name evidence="14" type="ORF">ACWI_08000</name>
</gene>
<dbReference type="AlphaFoldDB" id="A0A1F2PL14"/>
<dbReference type="GO" id="GO:0003774">
    <property type="term" value="F:cytoskeletal motor activity"/>
    <property type="evidence" value="ECO:0007669"/>
    <property type="project" value="InterPro"/>
</dbReference>
<evidence type="ECO:0000313" key="14">
    <source>
        <dbReference type="EMBL" id="OFV71675.1"/>
    </source>
</evidence>
<feature type="transmembrane region" description="Helical" evidence="11">
    <location>
        <begin position="421"/>
        <end position="443"/>
    </location>
</feature>
<dbReference type="InterPro" id="IPR043427">
    <property type="entry name" value="YscJ/FliF"/>
</dbReference>
<comment type="caution">
    <text evidence="14">The sequence shown here is derived from an EMBL/GenBank/DDBJ whole genome shotgun (WGS) entry which is preliminary data.</text>
</comment>
<feature type="transmembrane region" description="Helical" evidence="11">
    <location>
        <begin position="25"/>
        <end position="45"/>
    </location>
</feature>
<evidence type="ECO:0000256" key="1">
    <source>
        <dbReference type="ARBA" id="ARBA00004117"/>
    </source>
</evidence>
<dbReference type="PANTHER" id="PTHR30046">
    <property type="entry name" value="FLAGELLAR M-RING PROTEIN"/>
    <property type="match status" value="1"/>
</dbReference>
<keyword evidence="5 11" id="KW-0812">Transmembrane</keyword>
<dbReference type="NCBIfam" id="TIGR00206">
    <property type="entry name" value="fliF"/>
    <property type="match status" value="1"/>
</dbReference>
<evidence type="ECO:0000259" key="12">
    <source>
        <dbReference type="Pfam" id="PF01514"/>
    </source>
</evidence>
<evidence type="ECO:0000259" key="13">
    <source>
        <dbReference type="Pfam" id="PF08345"/>
    </source>
</evidence>
<keyword evidence="14" id="KW-0969">Cilium</keyword>
<dbReference type="GO" id="GO:0009431">
    <property type="term" value="C:bacterial-type flagellum basal body, MS ring"/>
    <property type="evidence" value="ECO:0007669"/>
    <property type="project" value="InterPro"/>
</dbReference>
<comment type="subcellular location">
    <subcellularLocation>
        <location evidence="1 9">Bacterial flagellum basal body</location>
    </subcellularLocation>
    <subcellularLocation>
        <location evidence="2">Cell membrane</location>
        <topology evidence="2">Multi-pass membrane protein</topology>
    </subcellularLocation>
</comment>
<dbReference type="PANTHER" id="PTHR30046:SF0">
    <property type="entry name" value="FLAGELLAR M-RING PROTEIN"/>
    <property type="match status" value="1"/>
</dbReference>
<dbReference type="PIRSF" id="PIRSF004862">
    <property type="entry name" value="FliF"/>
    <property type="match status" value="1"/>
</dbReference>
<sequence>MNEKIKGYLEKIKNLWTGTSKKVKILLIGGVVLVLLASIGLTALLNYKEYVPLFEDLTQAETTEIMAALTEMEADVKLDASGNIMVPKEDEAQVRMELATAGYPKDGLSYYVIQDNSSMLSTDYERKQYENMQLQERIGASIKTLDGVKDAIVTISVPVENVFYLQETEATTASVIIHLETGATLTKEQIAGIQNLVAKSVAGLTKDNIALTDGEGNDLTNSLTASNGGESKMKLTKAIENDLTQKVNNVLDGPYDPSQFKVSVTATLNTDAVKQEATVYTPSPDGDNSGVINQESSSMAIANEDGTVGGVAGTTGNTDVTTYAQNALTNGGVVTGINENTTYSVSQEITQTEKLDPAIETVSIGIAINDPAMTPVARENLVQLVAFAAGVTPQSVTVRNFEFAQAEEEPVAEPVLTTERLLVFGGIGAGVLLLLLVLLFVLTRGKKKKGDGKEKKKKRGKRGKDIEDAFATGEDTETDDLFGALAADKTEPIEPIHPLKDDKKEKIKEFATTNPEIAAQLFKSWLKNESE</sequence>
<keyword evidence="4" id="KW-1003">Cell membrane</keyword>
<evidence type="ECO:0000256" key="9">
    <source>
        <dbReference type="PIRNR" id="PIRNR004862"/>
    </source>
</evidence>
<dbReference type="Proteomes" id="UP000176244">
    <property type="component" value="Unassembled WGS sequence"/>
</dbReference>
<evidence type="ECO:0000256" key="7">
    <source>
        <dbReference type="ARBA" id="ARBA00023136"/>
    </source>
</evidence>
<organism evidence="14 15">
    <name type="scientific">Acetobacterium wieringae</name>
    <dbReference type="NCBI Taxonomy" id="52694"/>
    <lineage>
        <taxon>Bacteria</taxon>
        <taxon>Bacillati</taxon>
        <taxon>Bacillota</taxon>
        <taxon>Clostridia</taxon>
        <taxon>Eubacteriales</taxon>
        <taxon>Eubacteriaceae</taxon>
        <taxon>Acetobacterium</taxon>
    </lineage>
</organism>
<evidence type="ECO:0000256" key="10">
    <source>
        <dbReference type="SAM" id="MobiDB-lite"/>
    </source>
</evidence>
<dbReference type="InterPro" id="IPR045851">
    <property type="entry name" value="AMP-bd_C_sf"/>
</dbReference>